<evidence type="ECO:0000313" key="1">
    <source>
        <dbReference type="EnsemblProtists" id="HpaP810475"/>
    </source>
</evidence>
<dbReference type="Proteomes" id="UP000011713">
    <property type="component" value="Unassembled WGS sequence"/>
</dbReference>
<dbReference type="HOGENOM" id="CLU_2377254_0_0_1"/>
<keyword evidence="2" id="KW-1185">Reference proteome</keyword>
<reference evidence="1" key="2">
    <citation type="submission" date="2015-06" db="UniProtKB">
        <authorList>
            <consortium name="EnsemblProtists"/>
        </authorList>
    </citation>
    <scope>IDENTIFICATION</scope>
    <source>
        <strain evidence="1">Emoy2</strain>
    </source>
</reference>
<evidence type="ECO:0000313" key="2">
    <source>
        <dbReference type="Proteomes" id="UP000011713"/>
    </source>
</evidence>
<dbReference type="EMBL" id="JH597976">
    <property type="status" value="NOT_ANNOTATED_CDS"/>
    <property type="molecule type" value="Genomic_DNA"/>
</dbReference>
<proteinExistence type="predicted"/>
<sequence>MLRAINIYGESGSVDVDAMNKSLPDVKKVIADQPTYCHALVGGCLERDLSTNIANCFSHRGLFSTESVIQVQWRWKGVKMAQWRSRRKKVSWSKS</sequence>
<organism evidence="1 2">
    <name type="scientific">Hyaloperonospora arabidopsidis (strain Emoy2)</name>
    <name type="common">Downy mildew agent</name>
    <name type="synonym">Peronospora arabidopsidis</name>
    <dbReference type="NCBI Taxonomy" id="559515"/>
    <lineage>
        <taxon>Eukaryota</taxon>
        <taxon>Sar</taxon>
        <taxon>Stramenopiles</taxon>
        <taxon>Oomycota</taxon>
        <taxon>Peronosporomycetes</taxon>
        <taxon>Peronosporales</taxon>
        <taxon>Peronosporaceae</taxon>
        <taxon>Hyaloperonospora</taxon>
    </lineage>
</organism>
<accession>M4BVD3</accession>
<reference evidence="2" key="1">
    <citation type="journal article" date="2010" name="Science">
        <title>Signatures of adaptation to obligate biotrophy in the Hyaloperonospora arabidopsidis genome.</title>
        <authorList>
            <person name="Baxter L."/>
            <person name="Tripathy S."/>
            <person name="Ishaque N."/>
            <person name="Boot N."/>
            <person name="Cabral A."/>
            <person name="Kemen E."/>
            <person name="Thines M."/>
            <person name="Ah-Fong A."/>
            <person name="Anderson R."/>
            <person name="Badejoko W."/>
            <person name="Bittner-Eddy P."/>
            <person name="Boore J.L."/>
            <person name="Chibucos M.C."/>
            <person name="Coates M."/>
            <person name="Dehal P."/>
            <person name="Delehaunty K."/>
            <person name="Dong S."/>
            <person name="Downton P."/>
            <person name="Dumas B."/>
            <person name="Fabro G."/>
            <person name="Fronick C."/>
            <person name="Fuerstenberg S.I."/>
            <person name="Fulton L."/>
            <person name="Gaulin E."/>
            <person name="Govers F."/>
            <person name="Hughes L."/>
            <person name="Humphray S."/>
            <person name="Jiang R.H."/>
            <person name="Judelson H."/>
            <person name="Kamoun S."/>
            <person name="Kyung K."/>
            <person name="Meijer H."/>
            <person name="Minx P."/>
            <person name="Morris P."/>
            <person name="Nelson J."/>
            <person name="Phuntumart V."/>
            <person name="Qutob D."/>
            <person name="Rehmany A."/>
            <person name="Rougon-Cardoso A."/>
            <person name="Ryden P."/>
            <person name="Torto-Alalibo T."/>
            <person name="Studholme D."/>
            <person name="Wang Y."/>
            <person name="Win J."/>
            <person name="Wood J."/>
            <person name="Clifton S.W."/>
            <person name="Rogers J."/>
            <person name="Van den Ackerveken G."/>
            <person name="Jones J.D."/>
            <person name="McDowell J.M."/>
            <person name="Beynon J."/>
            <person name="Tyler B.M."/>
        </authorList>
    </citation>
    <scope>NUCLEOTIDE SEQUENCE [LARGE SCALE GENOMIC DNA]</scope>
    <source>
        <strain evidence="2">Emoy2</strain>
    </source>
</reference>
<name>M4BVD3_HYAAE</name>
<protein>
    <submittedName>
        <fullName evidence="1">Uncharacterized protein</fullName>
    </submittedName>
</protein>
<dbReference type="InParanoid" id="M4BVD3"/>
<dbReference type="EnsemblProtists" id="HpaT810475">
    <property type="protein sequence ID" value="HpaP810475"/>
    <property type="gene ID" value="HpaG810475"/>
</dbReference>
<dbReference type="VEuPathDB" id="FungiDB:HpaG810475"/>
<dbReference type="AlphaFoldDB" id="M4BVD3"/>